<protein>
    <submittedName>
        <fullName evidence="1">Uncharacterized protein</fullName>
    </submittedName>
</protein>
<reference evidence="1 3" key="1">
    <citation type="submission" date="2017-11" db="EMBL/GenBank/DDBJ databases">
        <title>The genome of Rhizophagus clarus HR1 reveals common genetic basis of auxotrophy among arbuscular mycorrhizal fungi.</title>
        <authorList>
            <person name="Kobayashi Y."/>
        </authorList>
    </citation>
    <scope>NUCLEOTIDE SEQUENCE [LARGE SCALE GENOMIC DNA]</scope>
    <source>
        <strain evidence="1 3">HR1</strain>
    </source>
</reference>
<dbReference type="EMBL" id="BLAL01000175">
    <property type="protein sequence ID" value="GES88036.1"/>
    <property type="molecule type" value="Genomic_DNA"/>
</dbReference>
<sequence>MEQPSVSYSGIQSVNYLGQTHKWVDTSVFSTQEKLREEHEQKRQEKFISRIRKRRTLRTIKTYSRSNISDNYRDKTQTIHPEANFYGSEDSSFINNII</sequence>
<dbReference type="AlphaFoldDB" id="A0A2Z6RG45"/>
<dbReference type="Proteomes" id="UP000615446">
    <property type="component" value="Unassembled WGS sequence"/>
</dbReference>
<keyword evidence="3" id="KW-1185">Reference proteome</keyword>
<reference evidence="2" key="2">
    <citation type="submission" date="2019-10" db="EMBL/GenBank/DDBJ databases">
        <title>Conservation and host-specific expression of non-tandemly repeated heterogenous ribosome RNA gene in arbuscular mycorrhizal fungi.</title>
        <authorList>
            <person name="Maeda T."/>
            <person name="Kobayashi Y."/>
            <person name="Nakagawa T."/>
            <person name="Ezawa T."/>
            <person name="Yamaguchi K."/>
            <person name="Bino T."/>
            <person name="Nishimoto Y."/>
            <person name="Shigenobu S."/>
            <person name="Kawaguchi M."/>
        </authorList>
    </citation>
    <scope>NUCLEOTIDE SEQUENCE</scope>
    <source>
        <strain evidence="2">HR1</strain>
    </source>
</reference>
<dbReference type="EMBL" id="BEXD01003380">
    <property type="protein sequence ID" value="GBC01034.1"/>
    <property type="molecule type" value="Genomic_DNA"/>
</dbReference>
<accession>A0A2Z6RG45</accession>
<dbReference type="Proteomes" id="UP000247702">
    <property type="component" value="Unassembled WGS sequence"/>
</dbReference>
<evidence type="ECO:0000313" key="3">
    <source>
        <dbReference type="Proteomes" id="UP000247702"/>
    </source>
</evidence>
<organism evidence="1 3">
    <name type="scientific">Rhizophagus clarus</name>
    <dbReference type="NCBI Taxonomy" id="94130"/>
    <lineage>
        <taxon>Eukaryota</taxon>
        <taxon>Fungi</taxon>
        <taxon>Fungi incertae sedis</taxon>
        <taxon>Mucoromycota</taxon>
        <taxon>Glomeromycotina</taxon>
        <taxon>Glomeromycetes</taxon>
        <taxon>Glomerales</taxon>
        <taxon>Glomeraceae</taxon>
        <taxon>Rhizophagus</taxon>
    </lineage>
</organism>
<proteinExistence type="predicted"/>
<evidence type="ECO:0000313" key="1">
    <source>
        <dbReference type="EMBL" id="GBC01034.1"/>
    </source>
</evidence>
<comment type="caution">
    <text evidence="1">The sequence shown here is derived from an EMBL/GenBank/DDBJ whole genome shotgun (WGS) entry which is preliminary data.</text>
</comment>
<name>A0A2Z6RG45_9GLOM</name>
<gene>
    <name evidence="2" type="ORF">RCL2_001500000</name>
    <name evidence="1" type="ORF">RclHR1_04040004</name>
</gene>
<evidence type="ECO:0000313" key="2">
    <source>
        <dbReference type="EMBL" id="GES88036.1"/>
    </source>
</evidence>